<sequence length="184" mass="20297">MVDMVDDALDIANKFGGFFSKVSPTRQCSVQICNGSSKFILRDPKLCADPLTLTIKPDSSGKGLFIKSQVAPRGSGGVFTYDLYNADKKKCEGRMAVLYKVPYDLNLRSIVFAIGIMEMETECDKHLFHNMYKKDPKKKPSEFERGKAGGSSLKFESGSGVTIRASMSNSGKAKMNIEVKKMNI</sequence>
<dbReference type="GO" id="GO:0046931">
    <property type="term" value="P:pore complex assembly"/>
    <property type="evidence" value="ECO:0007669"/>
    <property type="project" value="InterPro"/>
</dbReference>
<dbReference type="PANTHER" id="PTHR40388">
    <property type="entry name" value="BRYOPORIN"/>
    <property type="match status" value="1"/>
</dbReference>
<dbReference type="GO" id="GO:0015267">
    <property type="term" value="F:channel activity"/>
    <property type="evidence" value="ECO:0007669"/>
    <property type="project" value="InterPro"/>
</dbReference>
<dbReference type="InterPro" id="IPR015926">
    <property type="entry name" value="Cytolysin/lectin"/>
</dbReference>
<evidence type="ECO:0000256" key="5">
    <source>
        <dbReference type="ARBA" id="ARBA00023331"/>
    </source>
</evidence>
<evidence type="ECO:0000256" key="4">
    <source>
        <dbReference type="ARBA" id="ARBA00023298"/>
    </source>
</evidence>
<dbReference type="GO" id="GO:0044218">
    <property type="term" value="C:other organism cell membrane"/>
    <property type="evidence" value="ECO:0007669"/>
    <property type="project" value="UniProtKB-KW"/>
</dbReference>
<accession>A0A8C6WFW8</accession>
<evidence type="ECO:0000256" key="3">
    <source>
        <dbReference type="ARBA" id="ARBA00022537"/>
    </source>
</evidence>
<dbReference type="SUPFAM" id="SSF63724">
    <property type="entry name" value="Cytolysin/lectin"/>
    <property type="match status" value="1"/>
</dbReference>
<keyword evidence="7" id="KW-1185">Reference proteome</keyword>
<dbReference type="Pfam" id="PF06369">
    <property type="entry name" value="Anemone_cytotox"/>
    <property type="match status" value="1"/>
</dbReference>
<reference evidence="6" key="1">
    <citation type="submission" date="2025-08" db="UniProtKB">
        <authorList>
            <consortium name="Ensembl"/>
        </authorList>
    </citation>
    <scope>IDENTIFICATION</scope>
</reference>
<evidence type="ECO:0000313" key="7">
    <source>
        <dbReference type="Proteomes" id="UP000694523"/>
    </source>
</evidence>
<dbReference type="Proteomes" id="UP000694523">
    <property type="component" value="Unplaced"/>
</dbReference>
<protein>
    <submittedName>
        <fullName evidence="6">Uncharacterized protein</fullName>
    </submittedName>
</protein>
<keyword evidence="4" id="KW-0472">Membrane</keyword>
<evidence type="ECO:0000256" key="1">
    <source>
        <dbReference type="ARBA" id="ARBA00004175"/>
    </source>
</evidence>
<dbReference type="InterPro" id="IPR009104">
    <property type="entry name" value="Anemon_actinoporin-like"/>
</dbReference>
<name>A0A8C6WFW8_9GOBI</name>
<dbReference type="AlphaFoldDB" id="A0A8C6WFW8"/>
<reference evidence="6" key="2">
    <citation type="submission" date="2025-09" db="UniProtKB">
        <authorList>
            <consortium name="Ensembl"/>
        </authorList>
    </citation>
    <scope>IDENTIFICATION</scope>
</reference>
<dbReference type="Gene3D" id="2.60.270.20">
    <property type="entry name" value="Cytolysin/lectin"/>
    <property type="match status" value="1"/>
</dbReference>
<dbReference type="GO" id="GO:0051715">
    <property type="term" value="P:cytolysis in another organism"/>
    <property type="evidence" value="ECO:0007669"/>
    <property type="project" value="InterPro"/>
</dbReference>
<organism evidence="6 7">
    <name type="scientific">Neogobius melanostomus</name>
    <name type="common">round goby</name>
    <dbReference type="NCBI Taxonomy" id="47308"/>
    <lineage>
        <taxon>Eukaryota</taxon>
        <taxon>Metazoa</taxon>
        <taxon>Chordata</taxon>
        <taxon>Craniata</taxon>
        <taxon>Vertebrata</taxon>
        <taxon>Euteleostomi</taxon>
        <taxon>Actinopterygii</taxon>
        <taxon>Neopterygii</taxon>
        <taxon>Teleostei</taxon>
        <taxon>Neoteleostei</taxon>
        <taxon>Acanthomorphata</taxon>
        <taxon>Gobiaria</taxon>
        <taxon>Gobiiformes</taxon>
        <taxon>Gobioidei</taxon>
        <taxon>Gobiidae</taxon>
        <taxon>Benthophilinae</taxon>
        <taxon>Neogobiini</taxon>
        <taxon>Neogobius</taxon>
    </lineage>
</organism>
<proteinExistence type="predicted"/>
<dbReference type="GO" id="GO:0046930">
    <property type="term" value="C:pore complex"/>
    <property type="evidence" value="ECO:0007669"/>
    <property type="project" value="InterPro"/>
</dbReference>
<dbReference type="PANTHER" id="PTHR40388:SF2">
    <property type="entry name" value="ACTINOPORIN-LIKE PROTEIN"/>
    <property type="match status" value="1"/>
</dbReference>
<keyword evidence="3" id="KW-1052">Target cell membrane</keyword>
<evidence type="ECO:0000313" key="6">
    <source>
        <dbReference type="Ensembl" id="ENSNMLP00000003916.1"/>
    </source>
</evidence>
<dbReference type="Ensembl" id="ENSNMLT00000004492.1">
    <property type="protein sequence ID" value="ENSNMLP00000003916.1"/>
    <property type="gene ID" value="ENSNMLG00000002891.1"/>
</dbReference>
<dbReference type="GO" id="GO:0042151">
    <property type="term" value="C:nematocyst"/>
    <property type="evidence" value="ECO:0007669"/>
    <property type="project" value="UniProtKB-SubCell"/>
</dbReference>
<evidence type="ECO:0000256" key="2">
    <source>
        <dbReference type="ARBA" id="ARBA00004532"/>
    </source>
</evidence>
<keyword evidence="5" id="KW-0166">Nematocyst</keyword>
<dbReference type="GO" id="GO:0006812">
    <property type="term" value="P:monoatomic cation transport"/>
    <property type="evidence" value="ECO:0007669"/>
    <property type="project" value="InterPro"/>
</dbReference>
<comment type="subcellular location">
    <subcellularLocation>
        <location evidence="2">Nematocyst</location>
    </subcellularLocation>
    <subcellularLocation>
        <location evidence="1">Target cell membrane</location>
    </subcellularLocation>
</comment>
<keyword evidence="4" id="KW-1053">Target membrane</keyword>
<dbReference type="InterPro" id="IPR050677">
    <property type="entry name" value="Actinoporin_PFT"/>
</dbReference>